<sequence length="347" mass="39717">MGVIFSRFRKKKTTIQKLEEIDQEVTRLEKFKRQNQERQKWFIAKLLLYSILSYIAAALVFYFYYFPDKWKDRLLYSIPLLLFPAVIWLVKKVLHWYFIKRIAKNDIALEELRERKKQILEDVMEKETYKKAKEILERFDPVRFKELEMPKVTPPQVGVTPGTELRQRHVPQQRSPPGSQLRPMTPGHPAMTPMRPQQGGQLRPGMTPFGPRSGSIQGMQPRNLLNTPRQPTNDEESKSEEEDEEEEGSSEGSQGAEEGPGGAPQRERDAAQAGPPQGASGEGEKGGEEEMEVQEGGDEVPQGETEGGNKANDFSLIYNQCFKSQKKIRLIPGNNALNWKQESTQIM</sequence>
<evidence type="ECO:0000313" key="5">
    <source>
        <dbReference type="Proteomes" id="UP001164746"/>
    </source>
</evidence>
<dbReference type="InterPro" id="IPR040115">
    <property type="entry name" value="Lnp"/>
</dbReference>
<dbReference type="PANTHER" id="PTHR22166:SF12">
    <property type="entry name" value="ENDOPLASMIC RETICULUM JUNCTION FORMATION PROTEIN LUNAPARK"/>
    <property type="match status" value="1"/>
</dbReference>
<organism evidence="4 5">
    <name type="scientific">Mya arenaria</name>
    <name type="common">Soft-shell clam</name>
    <dbReference type="NCBI Taxonomy" id="6604"/>
    <lineage>
        <taxon>Eukaryota</taxon>
        <taxon>Metazoa</taxon>
        <taxon>Spiralia</taxon>
        <taxon>Lophotrochozoa</taxon>
        <taxon>Mollusca</taxon>
        <taxon>Bivalvia</taxon>
        <taxon>Autobranchia</taxon>
        <taxon>Heteroconchia</taxon>
        <taxon>Euheterodonta</taxon>
        <taxon>Imparidentia</taxon>
        <taxon>Neoheterodontei</taxon>
        <taxon>Myida</taxon>
        <taxon>Myoidea</taxon>
        <taxon>Myidae</taxon>
        <taxon>Mya</taxon>
    </lineage>
</organism>
<feature type="region of interest" description="Disordered" evidence="2">
    <location>
        <begin position="152"/>
        <end position="311"/>
    </location>
</feature>
<evidence type="ECO:0000313" key="4">
    <source>
        <dbReference type="EMBL" id="WAR04101.1"/>
    </source>
</evidence>
<name>A0ABY7E565_MYAAR</name>
<keyword evidence="3" id="KW-0472">Membrane</keyword>
<feature type="compositionally biased region" description="Acidic residues" evidence="2">
    <location>
        <begin position="233"/>
        <end position="249"/>
    </location>
</feature>
<dbReference type="Proteomes" id="UP001164746">
    <property type="component" value="Chromosome 5"/>
</dbReference>
<accession>A0ABY7E565</accession>
<keyword evidence="3" id="KW-0812">Transmembrane</keyword>
<feature type="compositionally biased region" description="Polar residues" evidence="2">
    <location>
        <begin position="214"/>
        <end position="231"/>
    </location>
</feature>
<feature type="transmembrane region" description="Helical" evidence="3">
    <location>
        <begin position="76"/>
        <end position="94"/>
    </location>
</feature>
<evidence type="ECO:0000256" key="1">
    <source>
        <dbReference type="SAM" id="Coils"/>
    </source>
</evidence>
<dbReference type="EMBL" id="CP111016">
    <property type="protein sequence ID" value="WAR04101.1"/>
    <property type="molecule type" value="Genomic_DNA"/>
</dbReference>
<evidence type="ECO:0000256" key="2">
    <source>
        <dbReference type="SAM" id="MobiDB-lite"/>
    </source>
</evidence>
<reference evidence="4" key="1">
    <citation type="submission" date="2022-11" db="EMBL/GenBank/DDBJ databases">
        <title>Centuries of genome instability and evolution in soft-shell clam transmissible cancer (bioRxiv).</title>
        <authorList>
            <person name="Hart S.F.M."/>
            <person name="Yonemitsu M.A."/>
            <person name="Giersch R.M."/>
            <person name="Beal B.F."/>
            <person name="Arriagada G."/>
            <person name="Davis B.W."/>
            <person name="Ostrander E.A."/>
            <person name="Goff S.P."/>
            <person name="Metzger M.J."/>
        </authorList>
    </citation>
    <scope>NUCLEOTIDE SEQUENCE</scope>
    <source>
        <strain evidence="4">MELC-2E11</strain>
        <tissue evidence="4">Siphon/mantle</tissue>
    </source>
</reference>
<protein>
    <submittedName>
        <fullName evidence="4">LNPB-like protein</fullName>
    </submittedName>
</protein>
<feature type="non-terminal residue" evidence="4">
    <location>
        <position position="1"/>
    </location>
</feature>
<feature type="coiled-coil region" evidence="1">
    <location>
        <begin position="102"/>
        <end position="129"/>
    </location>
</feature>
<keyword evidence="1" id="KW-0175">Coiled coil</keyword>
<proteinExistence type="predicted"/>
<gene>
    <name evidence="4" type="ORF">MAR_019470</name>
</gene>
<keyword evidence="5" id="KW-1185">Reference proteome</keyword>
<feature type="transmembrane region" description="Helical" evidence="3">
    <location>
        <begin position="42"/>
        <end position="64"/>
    </location>
</feature>
<feature type="compositionally biased region" description="Acidic residues" evidence="2">
    <location>
        <begin position="289"/>
        <end position="298"/>
    </location>
</feature>
<dbReference type="PANTHER" id="PTHR22166">
    <property type="entry name" value="ENDOPLASMIC RETICULUM JUNCTION FORMATION PROTEIN LUNAPARK"/>
    <property type="match status" value="1"/>
</dbReference>
<evidence type="ECO:0000256" key="3">
    <source>
        <dbReference type="SAM" id="Phobius"/>
    </source>
</evidence>
<keyword evidence="3" id="KW-1133">Transmembrane helix</keyword>